<dbReference type="AlphaFoldDB" id="A0A975BSC5"/>
<name>A0A975BSC5_9BACT</name>
<evidence type="ECO:0000313" key="2">
    <source>
        <dbReference type="Proteomes" id="UP000663722"/>
    </source>
</evidence>
<dbReference type="EMBL" id="CP061800">
    <property type="protein sequence ID" value="QTA90542.1"/>
    <property type="molecule type" value="Genomic_DNA"/>
</dbReference>
<organism evidence="1 2">
    <name type="scientific">Desulfonema magnum</name>
    <dbReference type="NCBI Taxonomy" id="45655"/>
    <lineage>
        <taxon>Bacteria</taxon>
        <taxon>Pseudomonadati</taxon>
        <taxon>Thermodesulfobacteriota</taxon>
        <taxon>Desulfobacteria</taxon>
        <taxon>Desulfobacterales</taxon>
        <taxon>Desulfococcaceae</taxon>
        <taxon>Desulfonema</taxon>
    </lineage>
</organism>
<reference evidence="1" key="1">
    <citation type="journal article" date="2021" name="Microb. Physiol.">
        <title>Proteogenomic Insights into the Physiology of Marine, Sulfate-Reducing, Filamentous Desulfonema limicola and Desulfonema magnum.</title>
        <authorList>
            <person name="Schnaars V."/>
            <person name="Wohlbrand L."/>
            <person name="Scheve S."/>
            <person name="Hinrichs C."/>
            <person name="Reinhardt R."/>
            <person name="Rabus R."/>
        </authorList>
    </citation>
    <scope>NUCLEOTIDE SEQUENCE</scope>
    <source>
        <strain evidence="1">4be13</strain>
    </source>
</reference>
<gene>
    <name evidence="1" type="ORF">dnm_066020</name>
</gene>
<dbReference type="Proteomes" id="UP000663722">
    <property type="component" value="Chromosome"/>
</dbReference>
<accession>A0A975BSC5</accession>
<protein>
    <submittedName>
        <fullName evidence="1">Uncharacterized protein</fullName>
    </submittedName>
</protein>
<sequence length="59" mass="6724">MIQCHIPGRKIRISLGTILLTHEAEPLECIPRRSLGTRIFPVFFPVFWDALPSSFAEQS</sequence>
<keyword evidence="2" id="KW-1185">Reference proteome</keyword>
<dbReference type="KEGG" id="dmm:dnm_066020"/>
<proteinExistence type="predicted"/>
<evidence type="ECO:0000313" key="1">
    <source>
        <dbReference type="EMBL" id="QTA90542.1"/>
    </source>
</evidence>